<dbReference type="InterPro" id="IPR039420">
    <property type="entry name" value="WalR-like"/>
</dbReference>
<keyword evidence="1 5" id="KW-0597">Phosphoprotein</keyword>
<evidence type="ECO:0000256" key="2">
    <source>
        <dbReference type="ARBA" id="ARBA00023015"/>
    </source>
</evidence>
<dbReference type="InterPro" id="IPR001789">
    <property type="entry name" value="Sig_transdc_resp-reg_receiver"/>
</dbReference>
<evidence type="ECO:0000313" key="9">
    <source>
        <dbReference type="Proteomes" id="UP001601288"/>
    </source>
</evidence>
<accession>A0ABW6LFL5</accession>
<dbReference type="InterPro" id="IPR016032">
    <property type="entry name" value="Sig_transdc_resp-reg_C-effctor"/>
</dbReference>
<dbReference type="PROSITE" id="PS00622">
    <property type="entry name" value="HTH_LUXR_1"/>
    <property type="match status" value="1"/>
</dbReference>
<dbReference type="CDD" id="cd06170">
    <property type="entry name" value="LuxR_C_like"/>
    <property type="match status" value="1"/>
</dbReference>
<dbReference type="Proteomes" id="UP001601288">
    <property type="component" value="Unassembled WGS sequence"/>
</dbReference>
<evidence type="ECO:0000256" key="4">
    <source>
        <dbReference type="ARBA" id="ARBA00023163"/>
    </source>
</evidence>
<keyword evidence="4" id="KW-0804">Transcription</keyword>
<evidence type="ECO:0000256" key="3">
    <source>
        <dbReference type="ARBA" id="ARBA00023125"/>
    </source>
</evidence>
<dbReference type="PROSITE" id="PS50043">
    <property type="entry name" value="HTH_LUXR_2"/>
    <property type="match status" value="1"/>
</dbReference>
<dbReference type="InterPro" id="IPR011006">
    <property type="entry name" value="CheY-like_superfamily"/>
</dbReference>
<organism evidence="8 9">
    <name type="scientific">Streptomyces massasporeus</name>
    <dbReference type="NCBI Taxonomy" id="67324"/>
    <lineage>
        <taxon>Bacteria</taxon>
        <taxon>Bacillati</taxon>
        <taxon>Actinomycetota</taxon>
        <taxon>Actinomycetes</taxon>
        <taxon>Kitasatosporales</taxon>
        <taxon>Streptomycetaceae</taxon>
        <taxon>Streptomyces</taxon>
    </lineage>
</organism>
<name>A0ABW6LFL5_9ACTN</name>
<dbReference type="SMART" id="SM00448">
    <property type="entry name" value="REC"/>
    <property type="match status" value="1"/>
</dbReference>
<dbReference type="Pfam" id="PF00196">
    <property type="entry name" value="GerE"/>
    <property type="match status" value="1"/>
</dbReference>
<dbReference type="PANTHER" id="PTHR43214">
    <property type="entry name" value="TWO-COMPONENT RESPONSE REGULATOR"/>
    <property type="match status" value="1"/>
</dbReference>
<evidence type="ECO:0000256" key="1">
    <source>
        <dbReference type="ARBA" id="ARBA00022553"/>
    </source>
</evidence>
<evidence type="ECO:0000259" key="7">
    <source>
        <dbReference type="PROSITE" id="PS50110"/>
    </source>
</evidence>
<protein>
    <submittedName>
        <fullName evidence="8">Response regulator</fullName>
    </submittedName>
</protein>
<dbReference type="Pfam" id="PF00072">
    <property type="entry name" value="Response_reg"/>
    <property type="match status" value="1"/>
</dbReference>
<proteinExistence type="predicted"/>
<dbReference type="SMART" id="SM00421">
    <property type="entry name" value="HTH_LUXR"/>
    <property type="match status" value="1"/>
</dbReference>
<dbReference type="PRINTS" id="PR00038">
    <property type="entry name" value="HTHLUXR"/>
</dbReference>
<dbReference type="CDD" id="cd17535">
    <property type="entry name" value="REC_NarL-like"/>
    <property type="match status" value="1"/>
</dbReference>
<keyword evidence="9" id="KW-1185">Reference proteome</keyword>
<feature type="domain" description="Response regulatory" evidence="7">
    <location>
        <begin position="3"/>
        <end position="118"/>
    </location>
</feature>
<dbReference type="SUPFAM" id="SSF52172">
    <property type="entry name" value="CheY-like"/>
    <property type="match status" value="1"/>
</dbReference>
<evidence type="ECO:0000259" key="6">
    <source>
        <dbReference type="PROSITE" id="PS50043"/>
    </source>
</evidence>
<feature type="domain" description="HTH luxR-type" evidence="6">
    <location>
        <begin position="146"/>
        <end position="211"/>
    </location>
</feature>
<feature type="modified residue" description="4-aspartylphosphate" evidence="5">
    <location>
        <position position="53"/>
    </location>
</feature>
<dbReference type="PANTHER" id="PTHR43214:SF24">
    <property type="entry name" value="TRANSCRIPTIONAL REGULATORY PROTEIN NARL-RELATED"/>
    <property type="match status" value="1"/>
</dbReference>
<dbReference type="SUPFAM" id="SSF46894">
    <property type="entry name" value="C-terminal effector domain of the bipartite response regulators"/>
    <property type="match status" value="1"/>
</dbReference>
<dbReference type="RefSeq" id="WP_358279186.1">
    <property type="nucleotide sequence ID" value="NZ_JBEYGJ010000004.1"/>
</dbReference>
<sequence length="234" mass="24763">MLQVLIGDDDLLLRSGLQRIFEAESDIEVLGTCDGRDTVASALRYQPNVVLVDLHMANADGLSILSELQRRTEGTAIAALTKRVVDQEIAAALNAGAAGYLLKDTTPRVLVNAVRLLASGGAAFSSTVTSRVFSVFPRSEQHHALARLGLSKLTVREREVLDLIPDGLSNIQIGHRLAMRPTTVKDHVSSILAKLGVANRVQAAVCASQVSAAAPDPGTLTASVARQAHSEMVG</sequence>
<evidence type="ECO:0000313" key="8">
    <source>
        <dbReference type="EMBL" id="MFE9226332.1"/>
    </source>
</evidence>
<evidence type="ECO:0000256" key="5">
    <source>
        <dbReference type="PROSITE-ProRule" id="PRU00169"/>
    </source>
</evidence>
<dbReference type="InterPro" id="IPR000792">
    <property type="entry name" value="Tscrpt_reg_LuxR_C"/>
</dbReference>
<dbReference type="Gene3D" id="3.40.50.2300">
    <property type="match status" value="1"/>
</dbReference>
<keyword evidence="2" id="KW-0805">Transcription regulation</keyword>
<gene>
    <name evidence="8" type="ORF">ACFYM3_17155</name>
</gene>
<keyword evidence="3" id="KW-0238">DNA-binding</keyword>
<reference evidence="8 9" key="1">
    <citation type="submission" date="2024-10" db="EMBL/GenBank/DDBJ databases">
        <title>The Natural Products Discovery Center: Release of the First 8490 Sequenced Strains for Exploring Actinobacteria Biosynthetic Diversity.</title>
        <authorList>
            <person name="Kalkreuter E."/>
            <person name="Kautsar S.A."/>
            <person name="Yang D."/>
            <person name="Bader C.D."/>
            <person name="Teijaro C.N."/>
            <person name="Fluegel L."/>
            <person name="Davis C.M."/>
            <person name="Simpson J.R."/>
            <person name="Lauterbach L."/>
            <person name="Steele A.D."/>
            <person name="Gui C."/>
            <person name="Meng S."/>
            <person name="Li G."/>
            <person name="Viehrig K."/>
            <person name="Ye F."/>
            <person name="Su P."/>
            <person name="Kiefer A.F."/>
            <person name="Nichols A."/>
            <person name="Cepeda A.J."/>
            <person name="Yan W."/>
            <person name="Fan B."/>
            <person name="Jiang Y."/>
            <person name="Adhikari A."/>
            <person name="Zheng C.-J."/>
            <person name="Schuster L."/>
            <person name="Cowan T.M."/>
            <person name="Smanski M.J."/>
            <person name="Chevrette M.G."/>
            <person name="De Carvalho L.P.S."/>
            <person name="Shen B."/>
        </authorList>
    </citation>
    <scope>NUCLEOTIDE SEQUENCE [LARGE SCALE GENOMIC DNA]</scope>
    <source>
        <strain evidence="8 9">NPDC007066</strain>
    </source>
</reference>
<dbReference type="EMBL" id="JBIAFP010000009">
    <property type="protein sequence ID" value="MFE9226332.1"/>
    <property type="molecule type" value="Genomic_DNA"/>
</dbReference>
<dbReference type="InterPro" id="IPR058245">
    <property type="entry name" value="NreC/VraR/RcsB-like_REC"/>
</dbReference>
<comment type="caution">
    <text evidence="8">The sequence shown here is derived from an EMBL/GenBank/DDBJ whole genome shotgun (WGS) entry which is preliminary data.</text>
</comment>
<dbReference type="PROSITE" id="PS50110">
    <property type="entry name" value="RESPONSE_REGULATORY"/>
    <property type="match status" value="1"/>
</dbReference>